<dbReference type="EMBL" id="SACN01000003">
    <property type="protein sequence ID" value="RVT90552.1"/>
    <property type="molecule type" value="Genomic_DNA"/>
</dbReference>
<feature type="domain" description="Toprim" evidence="1">
    <location>
        <begin position="197"/>
        <end position="286"/>
    </location>
</feature>
<keyword evidence="4" id="KW-1185">Reference proteome</keyword>
<feature type="domain" description="DUF7146" evidence="2">
    <location>
        <begin position="89"/>
        <end position="190"/>
    </location>
</feature>
<organism evidence="3 4">
    <name type="scientific">Sphingomonas crocodyli</name>
    <dbReference type="NCBI Taxonomy" id="1979270"/>
    <lineage>
        <taxon>Bacteria</taxon>
        <taxon>Pseudomonadati</taxon>
        <taxon>Pseudomonadota</taxon>
        <taxon>Alphaproteobacteria</taxon>
        <taxon>Sphingomonadales</taxon>
        <taxon>Sphingomonadaceae</taxon>
        <taxon>Sphingomonas</taxon>
    </lineage>
</organism>
<proteinExistence type="predicted"/>
<evidence type="ECO:0000259" key="1">
    <source>
        <dbReference type="Pfam" id="PF13362"/>
    </source>
</evidence>
<reference evidence="3 4" key="1">
    <citation type="submission" date="2019-01" db="EMBL/GenBank/DDBJ databases">
        <authorList>
            <person name="Chen W.-M."/>
        </authorList>
    </citation>
    <scope>NUCLEOTIDE SEQUENCE [LARGE SCALE GENOMIC DNA]</scope>
    <source>
        <strain evidence="3 4">CCP-7</strain>
    </source>
</reference>
<dbReference type="Pfam" id="PF13362">
    <property type="entry name" value="Toprim_3"/>
    <property type="match status" value="1"/>
</dbReference>
<protein>
    <submittedName>
        <fullName evidence="3">Uncharacterized protein</fullName>
    </submittedName>
</protein>
<accession>A0A437LYT9</accession>
<dbReference type="InterPro" id="IPR055570">
    <property type="entry name" value="DUF7146"/>
</dbReference>
<gene>
    <name evidence="3" type="ORF">EOD43_18720</name>
</gene>
<dbReference type="Proteomes" id="UP000282971">
    <property type="component" value="Unassembled WGS sequence"/>
</dbReference>
<dbReference type="OrthoDB" id="7465087at2"/>
<name>A0A437LYT9_9SPHN</name>
<evidence type="ECO:0000259" key="2">
    <source>
        <dbReference type="Pfam" id="PF23639"/>
    </source>
</evidence>
<comment type="caution">
    <text evidence="3">The sequence shown here is derived from an EMBL/GenBank/DDBJ whole genome shotgun (WGS) entry which is preliminary data.</text>
</comment>
<dbReference type="AlphaFoldDB" id="A0A437LYT9"/>
<dbReference type="InterPro" id="IPR006171">
    <property type="entry name" value="TOPRIM_dom"/>
</dbReference>
<dbReference type="Pfam" id="PF23639">
    <property type="entry name" value="DUF7146"/>
    <property type="match status" value="1"/>
</dbReference>
<evidence type="ECO:0000313" key="4">
    <source>
        <dbReference type="Proteomes" id="UP000282971"/>
    </source>
</evidence>
<sequence>MPDRSPDAATRARSIVEALGGTWHGTRGDCRCPAHADRSPSLSVRLGDRAILFHCFAGCSTEDVMAELRRQRLHDHAALPMPVLPRGPDRTSLARQLWRESVPIAGTPAQDYLRLRGLEDRSGKLRYNPATILGAGAARRALPAMIAAVESELGIIAVQRTFLDLEDLLHKPIRKAKRALGLLGQGAIRLAEPEDELGLAEGVEDALSAMSWFGTPTWALGGVERLALVAIPEHVRRIIVYADHGAPAARCYARALPHLEAGGREVVRRLASAREDWNDAWRRHLTETLAATAIGNIG</sequence>
<evidence type="ECO:0000313" key="3">
    <source>
        <dbReference type="EMBL" id="RVT90552.1"/>
    </source>
</evidence>